<accession>A0ABD1V6E9</accession>
<dbReference type="Proteomes" id="UP001604336">
    <property type="component" value="Unassembled WGS sequence"/>
</dbReference>
<sequence>MTGMKQTLSDLLGNVELLKENIKKHCITVAKILPSGVTPKTSVVSLPLVDSTLDYLNDLMDKDDDKFVDLKDQIRTIHQELTFLQFFATCIEVEKYPELEEIFIRIRYIAYEVEYIINSFAPVWYLTLRLPQVIEKIQHVKTQLQEKKIHDDVMQKNTEYRSQQVSLQAQRPDRIIGLEDVENEIKKKTLRRKK</sequence>
<reference evidence="2" key="1">
    <citation type="submission" date="2024-07" db="EMBL/GenBank/DDBJ databases">
        <title>Two chromosome-level genome assemblies of Korean endemic species Abeliophyllum distichum and Forsythia ovata (Oleaceae).</title>
        <authorList>
            <person name="Jang H."/>
        </authorList>
    </citation>
    <scope>NUCLEOTIDE SEQUENCE [LARGE SCALE GENOMIC DNA]</scope>
</reference>
<dbReference type="AlphaFoldDB" id="A0ABD1V6E9"/>
<protein>
    <submittedName>
        <fullName evidence="1">NB-ARC domain-containing protein</fullName>
    </submittedName>
</protein>
<dbReference type="EMBL" id="JBFOLK010000002">
    <property type="protein sequence ID" value="KAL2532921.1"/>
    <property type="molecule type" value="Genomic_DNA"/>
</dbReference>
<evidence type="ECO:0000313" key="2">
    <source>
        <dbReference type="Proteomes" id="UP001604336"/>
    </source>
</evidence>
<gene>
    <name evidence="1" type="ORF">Adt_06272</name>
</gene>
<comment type="caution">
    <text evidence="1">The sequence shown here is derived from an EMBL/GenBank/DDBJ whole genome shotgun (WGS) entry which is preliminary data.</text>
</comment>
<proteinExistence type="predicted"/>
<name>A0ABD1V6E9_9LAMI</name>
<evidence type="ECO:0000313" key="1">
    <source>
        <dbReference type="EMBL" id="KAL2532921.1"/>
    </source>
</evidence>
<organism evidence="1 2">
    <name type="scientific">Abeliophyllum distichum</name>
    <dbReference type="NCBI Taxonomy" id="126358"/>
    <lineage>
        <taxon>Eukaryota</taxon>
        <taxon>Viridiplantae</taxon>
        <taxon>Streptophyta</taxon>
        <taxon>Embryophyta</taxon>
        <taxon>Tracheophyta</taxon>
        <taxon>Spermatophyta</taxon>
        <taxon>Magnoliopsida</taxon>
        <taxon>eudicotyledons</taxon>
        <taxon>Gunneridae</taxon>
        <taxon>Pentapetalae</taxon>
        <taxon>asterids</taxon>
        <taxon>lamiids</taxon>
        <taxon>Lamiales</taxon>
        <taxon>Oleaceae</taxon>
        <taxon>Forsythieae</taxon>
        <taxon>Abeliophyllum</taxon>
    </lineage>
</organism>
<keyword evidence="2" id="KW-1185">Reference proteome</keyword>